<dbReference type="EMBL" id="CAICTM010001094">
    <property type="protein sequence ID" value="CAB9520360.1"/>
    <property type="molecule type" value="Genomic_DNA"/>
</dbReference>
<proteinExistence type="predicted"/>
<accession>A0A9N8HPR6</accession>
<evidence type="ECO:0000256" key="1">
    <source>
        <dbReference type="SAM" id="MobiDB-lite"/>
    </source>
</evidence>
<keyword evidence="3" id="KW-1185">Reference proteome</keyword>
<organism evidence="2 3">
    <name type="scientific">Seminavis robusta</name>
    <dbReference type="NCBI Taxonomy" id="568900"/>
    <lineage>
        <taxon>Eukaryota</taxon>
        <taxon>Sar</taxon>
        <taxon>Stramenopiles</taxon>
        <taxon>Ochrophyta</taxon>
        <taxon>Bacillariophyta</taxon>
        <taxon>Bacillariophyceae</taxon>
        <taxon>Bacillariophycidae</taxon>
        <taxon>Naviculales</taxon>
        <taxon>Naviculaceae</taxon>
        <taxon>Seminavis</taxon>
    </lineage>
</organism>
<name>A0A9N8HPR6_9STRA</name>
<dbReference type="AlphaFoldDB" id="A0A9N8HPR6"/>
<protein>
    <submittedName>
        <fullName evidence="2">Uncharacterized protein</fullName>
    </submittedName>
</protein>
<feature type="compositionally biased region" description="Basic and acidic residues" evidence="1">
    <location>
        <begin position="38"/>
        <end position="48"/>
    </location>
</feature>
<comment type="caution">
    <text evidence="2">The sequence shown here is derived from an EMBL/GenBank/DDBJ whole genome shotgun (WGS) entry which is preliminary data.</text>
</comment>
<evidence type="ECO:0000313" key="3">
    <source>
        <dbReference type="Proteomes" id="UP001153069"/>
    </source>
</evidence>
<sequence>MPRQQNNNRQKGRKEHRHDKKRPTGIPRRDKKPATRTRRADRQRKEEQQSVIGMIREELHLLDWERDYQVQELEATGMVTDAWRLQAQRDFYKHRKAIREKRLHRALMQNVRCNDVKGCRDALVSCLELVRQGRAKPVKKGQITCMAGLSLMPQAIQQNIISMRFHGLPDKSSPFVPGVYVRWCGSSCLCVLVLYPGMKEATWGFTEYWCEPPSERHPRRFYSTWGEILRHVQEKPGPVPAPELLVDFALDRRAGTMPVLPIEGSNNLSFDYGGRVFREEYALVAPF</sequence>
<evidence type="ECO:0000313" key="2">
    <source>
        <dbReference type="EMBL" id="CAB9520360.1"/>
    </source>
</evidence>
<reference evidence="2" key="1">
    <citation type="submission" date="2020-06" db="EMBL/GenBank/DDBJ databases">
        <authorList>
            <consortium name="Plant Systems Biology data submission"/>
        </authorList>
    </citation>
    <scope>NUCLEOTIDE SEQUENCE</scope>
    <source>
        <strain evidence="2">D6</strain>
    </source>
</reference>
<gene>
    <name evidence="2" type="ORF">SEMRO_1096_G240780.1</name>
</gene>
<feature type="compositionally biased region" description="Basic residues" evidence="1">
    <location>
        <begin position="10"/>
        <end position="37"/>
    </location>
</feature>
<dbReference type="Proteomes" id="UP001153069">
    <property type="component" value="Unassembled WGS sequence"/>
</dbReference>
<feature type="region of interest" description="Disordered" evidence="1">
    <location>
        <begin position="1"/>
        <end position="50"/>
    </location>
</feature>